<dbReference type="AlphaFoldDB" id="A0A7S4GEM1"/>
<organism evidence="2">
    <name type="scientific">Eutreptiella gymnastica</name>
    <dbReference type="NCBI Taxonomy" id="73025"/>
    <lineage>
        <taxon>Eukaryota</taxon>
        <taxon>Discoba</taxon>
        <taxon>Euglenozoa</taxon>
        <taxon>Euglenida</taxon>
        <taxon>Spirocuta</taxon>
        <taxon>Euglenophyceae</taxon>
        <taxon>Eutreptiales</taxon>
        <taxon>Eutreptiaceae</taxon>
        <taxon>Eutreptiella</taxon>
    </lineage>
</organism>
<sequence length="740" mass="86293">MRIRSIVGILIVLRIVWFFTNPVATVEKFQKTARRGPVVNQLEALHKQPTPNIPQPNLTKPIHDFYFPTLYASLLIHNLPCVGILDRKPLPPKPLPQNPRYVLLVDSWERQQTGTKTVESVASIVDKFGLVFVMPHVRMSNIQGIPGWTQWQSSHALDGFTSARYLLPMSEYYDVDYSRGYLPMISFEEWKNISRSTITTALFLDWEKNQCKGNVPEWYPVYGADIQATQLYCMHSDFPAVQLKQAHVDEWFTPGKGVPIPEAEGRQANEIPSVALLNWRKHALGDNVWFSDLWKGKCRFRWNNKWNRTAVEWQRRHLPRQYVALKIRSGDWLRDYWLPKQREDVQTCFDHMVEAVLYYHKLMGLPPDAPTFIATEWPHPPESRWWFPSMQYLTAAFNSLYQRLNLVTYKNPELDIGIVTIIQFDILLNAAIVVGLEDTMLGLVRQYRPSLPLALVGSQSGRKCDNWNPPAKDAPPHRFLYLVQGHTFLEKMKYSDDSDLLCLTWGTRSEHCDFEPQTTWTSGRNHLWMKAVRLPRRYDYYIFLDDDVTLTSVRDFEAKCLKWRPAVAVPGAGIHLPTQLPPDYTKETEALKITSYAALFNAYHHDVFFNSLVLPYWDGQDEFSWWSSQLYAIYLAQIFHPDELYGFQTVGVGNAKHGKYPQNWDLDIMNKPFIEECLPDSEFREAHWKHFASEAQVQHTPLPADRSHSLSKETLDKYLNQPTKYWQRIREIRDRAFSQP</sequence>
<evidence type="ECO:0000256" key="1">
    <source>
        <dbReference type="SAM" id="SignalP"/>
    </source>
</evidence>
<reference evidence="2" key="1">
    <citation type="submission" date="2021-01" db="EMBL/GenBank/DDBJ databases">
        <authorList>
            <person name="Corre E."/>
            <person name="Pelletier E."/>
            <person name="Niang G."/>
            <person name="Scheremetjew M."/>
            <person name="Finn R."/>
            <person name="Kale V."/>
            <person name="Holt S."/>
            <person name="Cochrane G."/>
            <person name="Meng A."/>
            <person name="Brown T."/>
            <person name="Cohen L."/>
        </authorList>
    </citation>
    <scope>NUCLEOTIDE SEQUENCE</scope>
    <source>
        <strain evidence="2">CCMP1594</strain>
    </source>
</reference>
<feature type="signal peptide" evidence="1">
    <location>
        <begin position="1"/>
        <end position="25"/>
    </location>
</feature>
<gene>
    <name evidence="2" type="ORF">EGYM00163_LOCUS45890</name>
</gene>
<dbReference type="EMBL" id="HBJA01133562">
    <property type="protein sequence ID" value="CAE0834589.1"/>
    <property type="molecule type" value="Transcribed_RNA"/>
</dbReference>
<proteinExistence type="predicted"/>
<protein>
    <submittedName>
        <fullName evidence="2">Uncharacterized protein</fullName>
    </submittedName>
</protein>
<name>A0A7S4GEM1_9EUGL</name>
<keyword evidence="1" id="KW-0732">Signal</keyword>
<feature type="chain" id="PRO_5031464199" evidence="1">
    <location>
        <begin position="26"/>
        <end position="740"/>
    </location>
</feature>
<accession>A0A7S4GEM1</accession>
<evidence type="ECO:0000313" key="2">
    <source>
        <dbReference type="EMBL" id="CAE0834589.1"/>
    </source>
</evidence>